<dbReference type="EMBL" id="HACA01033194">
    <property type="protein sequence ID" value="CDW50555.1"/>
    <property type="molecule type" value="Transcribed_RNA"/>
</dbReference>
<name>A0A0K2VJP8_LEPSM</name>
<evidence type="ECO:0000313" key="1">
    <source>
        <dbReference type="EMBL" id="CDW50555.1"/>
    </source>
</evidence>
<protein>
    <submittedName>
        <fullName evidence="1">Uncharacterized protein</fullName>
    </submittedName>
</protein>
<sequence>MFKKYFFHHKISIGNKLCAENCPAENCEWKFTMEKIVNYENCQL</sequence>
<accession>A0A0K2VJP8</accession>
<dbReference type="AlphaFoldDB" id="A0A0K2VJP8"/>
<reference evidence="1" key="1">
    <citation type="submission" date="2014-05" db="EMBL/GenBank/DDBJ databases">
        <authorList>
            <person name="Chronopoulou M."/>
        </authorList>
    </citation>
    <scope>NUCLEOTIDE SEQUENCE</scope>
    <source>
        <tissue evidence="1">Whole organism</tissue>
    </source>
</reference>
<organism evidence="1">
    <name type="scientific">Lepeophtheirus salmonis</name>
    <name type="common">Salmon louse</name>
    <name type="synonym">Caligus salmonis</name>
    <dbReference type="NCBI Taxonomy" id="72036"/>
    <lineage>
        <taxon>Eukaryota</taxon>
        <taxon>Metazoa</taxon>
        <taxon>Ecdysozoa</taxon>
        <taxon>Arthropoda</taxon>
        <taxon>Crustacea</taxon>
        <taxon>Multicrustacea</taxon>
        <taxon>Hexanauplia</taxon>
        <taxon>Copepoda</taxon>
        <taxon>Siphonostomatoida</taxon>
        <taxon>Caligidae</taxon>
        <taxon>Lepeophtheirus</taxon>
    </lineage>
</organism>
<proteinExistence type="predicted"/>